<dbReference type="InterPro" id="IPR006225">
    <property type="entry name" value="PsdUridine_synth_RluC/D"/>
</dbReference>
<dbReference type="GO" id="GO:0003723">
    <property type="term" value="F:RNA binding"/>
    <property type="evidence" value="ECO:0007669"/>
    <property type="project" value="UniProtKB-KW"/>
</dbReference>
<dbReference type="InterPro" id="IPR006145">
    <property type="entry name" value="PsdUridine_synth_RsuA/RluA"/>
</dbReference>
<evidence type="ECO:0000256" key="2">
    <source>
        <dbReference type="PROSITE-ProRule" id="PRU00182"/>
    </source>
</evidence>
<feature type="active site" evidence="1">
    <location>
        <position position="186"/>
    </location>
</feature>
<dbReference type="PANTHER" id="PTHR21600">
    <property type="entry name" value="MITOCHONDRIAL RNA PSEUDOURIDINE SYNTHASE"/>
    <property type="match status" value="1"/>
</dbReference>
<evidence type="ECO:0000259" key="5">
    <source>
        <dbReference type="Pfam" id="PF00849"/>
    </source>
</evidence>
<dbReference type="WBParaSite" id="ACRNAN_Path_641.g2386.t1">
    <property type="protein sequence ID" value="ACRNAN_Path_641.g2386.t1"/>
    <property type="gene ID" value="ACRNAN_Path_641.g2386"/>
</dbReference>
<reference evidence="7" key="1">
    <citation type="submission" date="2022-11" db="UniProtKB">
        <authorList>
            <consortium name="WormBaseParasite"/>
        </authorList>
    </citation>
    <scope>IDENTIFICATION</scope>
</reference>
<dbReference type="InterPro" id="IPR050188">
    <property type="entry name" value="RluA_PseudoU_synthase"/>
</dbReference>
<dbReference type="PROSITE" id="PS50889">
    <property type="entry name" value="S4"/>
    <property type="match status" value="1"/>
</dbReference>
<dbReference type="Proteomes" id="UP000887540">
    <property type="component" value="Unplaced"/>
</dbReference>
<sequence length="429" mass="49934">MEENTETKELQTNSKKRKSVSNEYSPFEPKKRRKNKEATIPPPSEDDMPLNIPFRVTNGNYKTTTKRRWVGRKIAECFREEFLAYDDNYSYVACKMGRVFVNGKQCTDPEYELQHNDTICHISHRHEPPIMDAPIEFIENNENLLVINKPASMPVHSCAQYKIHTVVGMLWTRYGISGLRLIHRLDRATSGVLIFARNYETDIELKQAIQSNKMKKEYVCKVEGVFPSEEVFCDEPIGRLINTMGLQCTRPDGKPAKSVFRRLWTDGTNSVISAVIETGRTHQIRVHLQYLGYPILNDMFYNHEAWGPFKGRGANYGKPFEQLVKDIEEAHKTSNWHLDKNPTYLQKLELIRDESIEPENLANFGANGLLNRPDFDPICLNCNITRKIPTLDYFRMFLHCRRYVNEKFNFETPLPDWAIEPKVNDHFCC</sequence>
<dbReference type="PROSITE" id="PS01129">
    <property type="entry name" value="PSI_RLU"/>
    <property type="match status" value="1"/>
</dbReference>
<evidence type="ECO:0000256" key="3">
    <source>
        <dbReference type="RuleBase" id="RU362028"/>
    </source>
</evidence>
<dbReference type="GO" id="GO:0009982">
    <property type="term" value="F:pseudouridine synthase activity"/>
    <property type="evidence" value="ECO:0007669"/>
    <property type="project" value="InterPro"/>
</dbReference>
<name>A0A914CAU0_9BILA</name>
<organism evidence="6 7">
    <name type="scientific">Acrobeloides nanus</name>
    <dbReference type="NCBI Taxonomy" id="290746"/>
    <lineage>
        <taxon>Eukaryota</taxon>
        <taxon>Metazoa</taxon>
        <taxon>Ecdysozoa</taxon>
        <taxon>Nematoda</taxon>
        <taxon>Chromadorea</taxon>
        <taxon>Rhabditida</taxon>
        <taxon>Tylenchina</taxon>
        <taxon>Cephalobomorpha</taxon>
        <taxon>Cephaloboidea</taxon>
        <taxon>Cephalobidae</taxon>
        <taxon>Acrobeloides</taxon>
    </lineage>
</organism>
<dbReference type="Pfam" id="PF00849">
    <property type="entry name" value="PseudoU_synth_2"/>
    <property type="match status" value="1"/>
</dbReference>
<dbReference type="PANTHER" id="PTHR21600:SF40">
    <property type="entry name" value="PSEUDOURIDYLATE SYNTHASE RPUSD2"/>
    <property type="match status" value="1"/>
</dbReference>
<dbReference type="GO" id="GO:0000455">
    <property type="term" value="P:enzyme-directed rRNA pseudouridine synthesis"/>
    <property type="evidence" value="ECO:0007669"/>
    <property type="project" value="TreeGrafter"/>
</dbReference>
<dbReference type="CDD" id="cd02557">
    <property type="entry name" value="PseudoU_synth_ScRIB2"/>
    <property type="match status" value="1"/>
</dbReference>
<dbReference type="NCBIfam" id="TIGR00005">
    <property type="entry name" value="rluA_subfam"/>
    <property type="match status" value="1"/>
</dbReference>
<proteinExistence type="inferred from homology"/>
<accession>A0A914CAU0</accession>
<dbReference type="EC" id="5.4.99.-" evidence="3"/>
<evidence type="ECO:0000313" key="6">
    <source>
        <dbReference type="Proteomes" id="UP000887540"/>
    </source>
</evidence>
<keyword evidence="2" id="KW-0694">RNA-binding</keyword>
<comment type="function">
    <text evidence="3">Responsible for synthesis of pseudouridine from uracil.</text>
</comment>
<dbReference type="InterPro" id="IPR020103">
    <property type="entry name" value="PsdUridine_synth_cat_dom_sf"/>
</dbReference>
<dbReference type="SUPFAM" id="SSF55120">
    <property type="entry name" value="Pseudouridine synthase"/>
    <property type="match status" value="1"/>
</dbReference>
<feature type="domain" description="Pseudouridine synthase RsuA/RluA-like" evidence="5">
    <location>
        <begin position="143"/>
        <end position="289"/>
    </location>
</feature>
<protein>
    <recommendedName>
        <fullName evidence="3">Pseudouridine synthase</fullName>
        <ecNumber evidence="3">5.4.99.-</ecNumber>
    </recommendedName>
</protein>
<feature type="region of interest" description="Disordered" evidence="4">
    <location>
        <begin position="1"/>
        <end position="52"/>
    </location>
</feature>
<dbReference type="InterPro" id="IPR006224">
    <property type="entry name" value="PsdUridine_synth_RluA-like_CS"/>
</dbReference>
<comment type="similarity">
    <text evidence="3">Belongs to the pseudouridine synthase RluA family.</text>
</comment>
<dbReference type="CDD" id="cd00165">
    <property type="entry name" value="S4"/>
    <property type="match status" value="1"/>
</dbReference>
<evidence type="ECO:0000256" key="1">
    <source>
        <dbReference type="PIRSR" id="PIRSR606225-1"/>
    </source>
</evidence>
<evidence type="ECO:0000313" key="7">
    <source>
        <dbReference type="WBParaSite" id="ACRNAN_Path_641.g2386.t1"/>
    </source>
</evidence>
<evidence type="ECO:0000256" key="4">
    <source>
        <dbReference type="SAM" id="MobiDB-lite"/>
    </source>
</evidence>
<keyword evidence="3" id="KW-0413">Isomerase</keyword>
<comment type="catalytic activity">
    <reaction evidence="3">
        <text>a uridine in RNA = a pseudouridine in RNA</text>
        <dbReference type="Rhea" id="RHEA:48348"/>
        <dbReference type="Rhea" id="RHEA-COMP:12068"/>
        <dbReference type="Rhea" id="RHEA-COMP:12069"/>
        <dbReference type="ChEBI" id="CHEBI:65314"/>
        <dbReference type="ChEBI" id="CHEBI:65315"/>
    </reaction>
</comment>
<dbReference type="Gene3D" id="3.30.2350.10">
    <property type="entry name" value="Pseudouridine synthase"/>
    <property type="match status" value="1"/>
</dbReference>
<keyword evidence="6" id="KW-1185">Reference proteome</keyword>
<dbReference type="AlphaFoldDB" id="A0A914CAU0"/>